<evidence type="ECO:0000256" key="12">
    <source>
        <dbReference type="ARBA" id="ARBA00056426"/>
    </source>
</evidence>
<dbReference type="Gene3D" id="3.40.50.1100">
    <property type="match status" value="2"/>
</dbReference>
<dbReference type="CDD" id="cd01562">
    <property type="entry name" value="Thr-dehyd"/>
    <property type="match status" value="1"/>
</dbReference>
<evidence type="ECO:0000256" key="7">
    <source>
        <dbReference type="ARBA" id="ARBA00041766"/>
    </source>
</evidence>
<dbReference type="GO" id="GO:0006565">
    <property type="term" value="P:L-serine catabolic process"/>
    <property type="evidence" value="ECO:0007669"/>
    <property type="project" value="TreeGrafter"/>
</dbReference>
<evidence type="ECO:0000256" key="18">
    <source>
        <dbReference type="ARBA" id="ARBA00081761"/>
    </source>
</evidence>
<comment type="caution">
    <text evidence="20">The sequence shown here is derived from an EMBL/GenBank/DDBJ whole genome shotgun (WGS) entry which is preliminary data.</text>
</comment>
<protein>
    <recommendedName>
        <fullName evidence="15">Serine racemase</fullName>
        <ecNumber evidence="3">4.3.1.17</ecNumber>
        <ecNumber evidence="13">4.3.1.18</ecNumber>
        <ecNumber evidence="14">5.1.1.18</ecNumber>
    </recommendedName>
    <alternativeName>
        <fullName evidence="16">D-serine ammonia-lyase</fullName>
    </alternativeName>
    <alternativeName>
        <fullName evidence="18">D-serine dehydratase</fullName>
    </alternativeName>
    <alternativeName>
        <fullName evidence="17">L-serine ammonia-lyase</fullName>
    </alternativeName>
    <alternativeName>
        <fullName evidence="7">L-serine deaminase</fullName>
    </alternativeName>
    <alternativeName>
        <fullName evidence="6">L-serine dehydratase</fullName>
    </alternativeName>
    <alternativeName>
        <fullName evidence="8">L-threonine dehydratase</fullName>
    </alternativeName>
</protein>
<evidence type="ECO:0000256" key="15">
    <source>
        <dbReference type="ARBA" id="ARBA00070760"/>
    </source>
</evidence>
<keyword evidence="21" id="KW-1185">Reference proteome</keyword>
<evidence type="ECO:0000256" key="2">
    <source>
        <dbReference type="ARBA" id="ARBA00010869"/>
    </source>
</evidence>
<comment type="function">
    <text evidence="12">Catalyzes the synthesis of D-serine from L-serine. D-serine is a key coagonist with glutamate at NMDA receptors. Has dehydratase activity towards both L-serine and D-serine.</text>
</comment>
<dbReference type="InterPro" id="IPR050147">
    <property type="entry name" value="Ser/Thr_Dehydratase"/>
</dbReference>
<comment type="catalytic activity">
    <reaction evidence="11">
        <text>L-serine = D-serine</text>
        <dbReference type="Rhea" id="RHEA:10980"/>
        <dbReference type="ChEBI" id="CHEBI:33384"/>
        <dbReference type="ChEBI" id="CHEBI:35247"/>
        <dbReference type="EC" id="5.1.1.18"/>
    </reaction>
</comment>
<accession>A0A8S3Z513</accession>
<dbReference type="FunFam" id="3.40.50.1100:FF:000041">
    <property type="entry name" value="Threonine ammonia-lyase, variant"/>
    <property type="match status" value="1"/>
</dbReference>
<dbReference type="GO" id="GO:0030170">
    <property type="term" value="F:pyridoxal phosphate binding"/>
    <property type="evidence" value="ECO:0007669"/>
    <property type="project" value="UniProtKB-ARBA"/>
</dbReference>
<dbReference type="GO" id="GO:0009097">
    <property type="term" value="P:isoleucine biosynthetic process"/>
    <property type="evidence" value="ECO:0007669"/>
    <property type="project" value="TreeGrafter"/>
</dbReference>
<comment type="similarity">
    <text evidence="2">Belongs to the serine/threonine dehydratase family.</text>
</comment>
<comment type="catalytic activity">
    <reaction evidence="10">
        <text>D-serine = pyruvate + NH4(+)</text>
        <dbReference type="Rhea" id="RHEA:13977"/>
        <dbReference type="ChEBI" id="CHEBI:15361"/>
        <dbReference type="ChEBI" id="CHEBI:28938"/>
        <dbReference type="ChEBI" id="CHEBI:35247"/>
        <dbReference type="EC" id="4.3.1.18"/>
    </reaction>
</comment>
<comment type="catalytic activity">
    <reaction evidence="9">
        <text>L-serine = pyruvate + NH4(+)</text>
        <dbReference type="Rhea" id="RHEA:19169"/>
        <dbReference type="ChEBI" id="CHEBI:15361"/>
        <dbReference type="ChEBI" id="CHEBI:28938"/>
        <dbReference type="ChEBI" id="CHEBI:33384"/>
        <dbReference type="EC" id="4.3.1.17"/>
    </reaction>
</comment>
<dbReference type="AlphaFoldDB" id="A0A8S3Z513"/>
<evidence type="ECO:0000256" key="13">
    <source>
        <dbReference type="ARBA" id="ARBA00066349"/>
    </source>
</evidence>
<evidence type="ECO:0000256" key="16">
    <source>
        <dbReference type="ARBA" id="ARBA00076108"/>
    </source>
</evidence>
<dbReference type="EC" id="4.3.1.18" evidence="13"/>
<proteinExistence type="inferred from homology"/>
<evidence type="ECO:0000256" key="1">
    <source>
        <dbReference type="ARBA" id="ARBA00001933"/>
    </source>
</evidence>
<evidence type="ECO:0000256" key="14">
    <source>
        <dbReference type="ARBA" id="ARBA00066592"/>
    </source>
</evidence>
<dbReference type="GO" id="GO:0004794">
    <property type="term" value="F:threonine deaminase activity"/>
    <property type="evidence" value="ECO:0007669"/>
    <property type="project" value="TreeGrafter"/>
</dbReference>
<dbReference type="PANTHER" id="PTHR48078:SF19">
    <property type="entry name" value="ACT DOMAIN-CONTAINING PROTEIN"/>
    <property type="match status" value="1"/>
</dbReference>
<reference evidence="20" key="1">
    <citation type="submission" date="2021-04" db="EMBL/GenBank/DDBJ databases">
        <authorList>
            <consortium name="Molecular Ecology Group"/>
        </authorList>
    </citation>
    <scope>NUCLEOTIDE SEQUENCE</scope>
</reference>
<evidence type="ECO:0000256" key="9">
    <source>
        <dbReference type="ARBA" id="ARBA00049406"/>
    </source>
</evidence>
<dbReference type="InterPro" id="IPR036052">
    <property type="entry name" value="TrpB-like_PALP_sf"/>
</dbReference>
<name>A0A8S3Z513_9EUPU</name>
<dbReference type="EMBL" id="CAJHNH020001248">
    <property type="protein sequence ID" value="CAG5122261.1"/>
    <property type="molecule type" value="Genomic_DNA"/>
</dbReference>
<dbReference type="InterPro" id="IPR001926">
    <property type="entry name" value="TrpB-like_PALP"/>
</dbReference>
<evidence type="ECO:0000256" key="10">
    <source>
        <dbReference type="ARBA" id="ARBA00050422"/>
    </source>
</evidence>
<feature type="domain" description="Tryptophan synthase beta chain-like PALP" evidence="19">
    <location>
        <begin position="59"/>
        <end position="328"/>
    </location>
</feature>
<organism evidence="20 21">
    <name type="scientific">Candidula unifasciata</name>
    <dbReference type="NCBI Taxonomy" id="100452"/>
    <lineage>
        <taxon>Eukaryota</taxon>
        <taxon>Metazoa</taxon>
        <taxon>Spiralia</taxon>
        <taxon>Lophotrochozoa</taxon>
        <taxon>Mollusca</taxon>
        <taxon>Gastropoda</taxon>
        <taxon>Heterobranchia</taxon>
        <taxon>Euthyneura</taxon>
        <taxon>Panpulmonata</taxon>
        <taxon>Eupulmonata</taxon>
        <taxon>Stylommatophora</taxon>
        <taxon>Helicina</taxon>
        <taxon>Helicoidea</taxon>
        <taxon>Geomitridae</taxon>
        <taxon>Candidula</taxon>
    </lineage>
</organism>
<dbReference type="OrthoDB" id="4418812at2759"/>
<evidence type="ECO:0000256" key="5">
    <source>
        <dbReference type="ARBA" id="ARBA00023239"/>
    </source>
</evidence>
<evidence type="ECO:0000256" key="6">
    <source>
        <dbReference type="ARBA" id="ARBA00031418"/>
    </source>
</evidence>
<dbReference type="Pfam" id="PF00291">
    <property type="entry name" value="PALP"/>
    <property type="match status" value="1"/>
</dbReference>
<dbReference type="GO" id="GO:0005524">
    <property type="term" value="F:ATP binding"/>
    <property type="evidence" value="ECO:0007669"/>
    <property type="project" value="UniProtKB-ARBA"/>
</dbReference>
<dbReference type="GO" id="GO:0006567">
    <property type="term" value="P:L-threonine catabolic process"/>
    <property type="evidence" value="ECO:0007669"/>
    <property type="project" value="TreeGrafter"/>
</dbReference>
<dbReference type="GO" id="GO:0003941">
    <property type="term" value="F:L-serine ammonia-lyase activity"/>
    <property type="evidence" value="ECO:0007669"/>
    <property type="project" value="UniProtKB-EC"/>
</dbReference>
<dbReference type="GO" id="GO:0070178">
    <property type="term" value="P:D-serine metabolic process"/>
    <property type="evidence" value="ECO:0007669"/>
    <property type="project" value="UniProtKB-ARBA"/>
</dbReference>
<evidence type="ECO:0000313" key="21">
    <source>
        <dbReference type="Proteomes" id="UP000678393"/>
    </source>
</evidence>
<sequence>MNEETVSNGQLEIYETPRSTSDDDIIELTDELVLDPYSNPEQPVIITFNDVSAAAYKIKGGIEKTPCSLSQMSRQYDMNLYFKKDFLQFTGSFKERGARYTLLQLSQSQARVGVIAASAGNHALALSYHGQLLNIPVTVVMPVTAPMMKVEACKQYGAKVIVLGKDFGEAKQYAMLLSRRKGLLYINGYDHPHIVAGQGTMGLEIIEQVPQLDACIIPVGGGGLIAGTAVALKSLKPSVQIIGVESERATGFQAALAAGKPIYSHVGQTLADGLAVPVVGVNALATARPLIDRMLTVKESNIALAILRLIEQEKAVVEGAGAAGLAAVIQGLLPELKG</sequence>
<gene>
    <name evidence="20" type="ORF">CUNI_LOCUS7819</name>
</gene>
<dbReference type="GO" id="GO:0030378">
    <property type="term" value="F:serine racemase activity"/>
    <property type="evidence" value="ECO:0007669"/>
    <property type="project" value="UniProtKB-EC"/>
</dbReference>
<dbReference type="PANTHER" id="PTHR48078">
    <property type="entry name" value="THREONINE DEHYDRATASE, MITOCHONDRIAL-RELATED"/>
    <property type="match status" value="1"/>
</dbReference>
<evidence type="ECO:0000256" key="3">
    <source>
        <dbReference type="ARBA" id="ARBA00012093"/>
    </source>
</evidence>
<dbReference type="GO" id="GO:0008721">
    <property type="term" value="F:D-serine ammonia-lyase activity"/>
    <property type="evidence" value="ECO:0007669"/>
    <property type="project" value="UniProtKB-EC"/>
</dbReference>
<dbReference type="Proteomes" id="UP000678393">
    <property type="component" value="Unassembled WGS sequence"/>
</dbReference>
<evidence type="ECO:0000259" key="19">
    <source>
        <dbReference type="Pfam" id="PF00291"/>
    </source>
</evidence>
<evidence type="ECO:0000313" key="20">
    <source>
        <dbReference type="EMBL" id="CAG5122261.1"/>
    </source>
</evidence>
<dbReference type="EC" id="5.1.1.18" evidence="14"/>
<feature type="non-terminal residue" evidence="20">
    <location>
        <position position="338"/>
    </location>
</feature>
<evidence type="ECO:0000256" key="4">
    <source>
        <dbReference type="ARBA" id="ARBA00022898"/>
    </source>
</evidence>
<evidence type="ECO:0000256" key="11">
    <source>
        <dbReference type="ARBA" id="ARBA00051769"/>
    </source>
</evidence>
<comment type="cofactor">
    <cofactor evidence="1">
        <name>pyridoxal 5'-phosphate</name>
        <dbReference type="ChEBI" id="CHEBI:597326"/>
    </cofactor>
</comment>
<dbReference type="SUPFAM" id="SSF53686">
    <property type="entry name" value="Tryptophan synthase beta subunit-like PLP-dependent enzymes"/>
    <property type="match status" value="1"/>
</dbReference>
<evidence type="ECO:0000256" key="8">
    <source>
        <dbReference type="ARBA" id="ARBA00042605"/>
    </source>
</evidence>
<keyword evidence="4" id="KW-0663">Pyridoxal phosphate</keyword>
<evidence type="ECO:0000256" key="17">
    <source>
        <dbReference type="ARBA" id="ARBA00081060"/>
    </source>
</evidence>
<dbReference type="EC" id="4.3.1.17" evidence="3"/>
<keyword evidence="5" id="KW-0456">Lyase</keyword>